<evidence type="ECO:0000313" key="2">
    <source>
        <dbReference type="EMBL" id="MCP1375721.1"/>
    </source>
</evidence>
<name>A0ABT1FEA9_9GAMM</name>
<reference evidence="2 3" key="1">
    <citation type="submission" date="2022-06" db="EMBL/GenBank/DDBJ databases">
        <title>Dyella sp. Sa strain:Sa Genome sequencing.</title>
        <authorList>
            <person name="Park S."/>
        </authorList>
    </citation>
    <scope>NUCLEOTIDE SEQUENCE [LARGE SCALE GENOMIC DNA]</scope>
    <source>
        <strain evidence="2 3">Sa</strain>
    </source>
</reference>
<proteinExistence type="predicted"/>
<dbReference type="EMBL" id="JAMZEK010000004">
    <property type="protein sequence ID" value="MCP1375721.1"/>
    <property type="molecule type" value="Genomic_DNA"/>
</dbReference>
<gene>
    <name evidence="2" type="ORF">NC595_16865</name>
</gene>
<feature type="signal peptide" evidence="1">
    <location>
        <begin position="1"/>
        <end position="18"/>
    </location>
</feature>
<sequence length="111" mass="11908">MKPMLLCLGLALPMGCLAAAVPPQQADVGFVAPDKVPPRPHHPLFEVRYELVSAIPSRHEEVLPVIDLGSAKASIHPVSLEGPGAIAVGGRFRNPNMELCRGWGCEAKPRR</sequence>
<dbReference type="RefSeq" id="WP_253568474.1">
    <property type="nucleotide sequence ID" value="NZ_JAMZEK010000004.1"/>
</dbReference>
<evidence type="ECO:0000313" key="3">
    <source>
        <dbReference type="Proteomes" id="UP001204615"/>
    </source>
</evidence>
<comment type="caution">
    <text evidence="2">The sequence shown here is derived from an EMBL/GenBank/DDBJ whole genome shotgun (WGS) entry which is preliminary data.</text>
</comment>
<organism evidence="2 3">
    <name type="scientific">Dyella lutea</name>
    <dbReference type="NCBI Taxonomy" id="2950441"/>
    <lineage>
        <taxon>Bacteria</taxon>
        <taxon>Pseudomonadati</taxon>
        <taxon>Pseudomonadota</taxon>
        <taxon>Gammaproteobacteria</taxon>
        <taxon>Lysobacterales</taxon>
        <taxon>Rhodanobacteraceae</taxon>
        <taxon>Dyella</taxon>
    </lineage>
</organism>
<accession>A0ABT1FEA9</accession>
<feature type="chain" id="PRO_5045759474" evidence="1">
    <location>
        <begin position="19"/>
        <end position="111"/>
    </location>
</feature>
<protein>
    <submittedName>
        <fullName evidence="2">Uncharacterized protein</fullName>
    </submittedName>
</protein>
<dbReference type="Proteomes" id="UP001204615">
    <property type="component" value="Unassembled WGS sequence"/>
</dbReference>
<keyword evidence="1" id="KW-0732">Signal</keyword>
<keyword evidence="3" id="KW-1185">Reference proteome</keyword>
<evidence type="ECO:0000256" key="1">
    <source>
        <dbReference type="SAM" id="SignalP"/>
    </source>
</evidence>